<evidence type="ECO:0000313" key="4">
    <source>
        <dbReference type="Proteomes" id="UP001253637"/>
    </source>
</evidence>
<dbReference type="Gene3D" id="3.30.710.10">
    <property type="entry name" value="Potassium Channel Kv1.1, Chain A"/>
    <property type="match status" value="1"/>
</dbReference>
<feature type="domain" description="Potassium channel tetramerisation-type BTB" evidence="2">
    <location>
        <begin position="30"/>
        <end position="123"/>
    </location>
</feature>
<organism evidence="3 4">
    <name type="scientific">Pandoravirus japonicus</name>
    <dbReference type="NCBI Taxonomy" id="2823154"/>
    <lineage>
        <taxon>Viruses</taxon>
        <taxon>Pandoravirus</taxon>
    </lineage>
</organism>
<feature type="region of interest" description="Disordered" evidence="1">
    <location>
        <begin position="1"/>
        <end position="25"/>
    </location>
</feature>
<reference evidence="3" key="1">
    <citation type="submission" date="2021-04" db="EMBL/GenBank/DDBJ databases">
        <title>Draft Genome Sequence of Pandoravirus japonicus, Isolated from the Sabaishi River of Niigata, Japan.</title>
        <authorList>
            <person name="Hosokawa N."/>
            <person name="Takahashi H."/>
            <person name="Aoki K."/>
            <person name="Takemura M."/>
        </authorList>
    </citation>
    <scope>NUCLEOTIDE SEQUENCE</scope>
</reference>
<dbReference type="InterPro" id="IPR003131">
    <property type="entry name" value="T1-type_BTB"/>
</dbReference>
<evidence type="ECO:0000256" key="1">
    <source>
        <dbReference type="SAM" id="MobiDB-lite"/>
    </source>
</evidence>
<evidence type="ECO:0000313" key="3">
    <source>
        <dbReference type="EMBL" id="BCU03057.1"/>
    </source>
</evidence>
<dbReference type="SUPFAM" id="SSF54695">
    <property type="entry name" value="POZ domain"/>
    <property type="match status" value="1"/>
</dbReference>
<feature type="compositionally biased region" description="Basic and acidic residues" evidence="1">
    <location>
        <begin position="334"/>
        <end position="343"/>
    </location>
</feature>
<accession>A0A811BPV5</accession>
<protein>
    <submittedName>
        <fullName evidence="3">BTB/POZ domain containing protein</fullName>
    </submittedName>
</protein>
<name>A0A811BPV5_9VIRU</name>
<sequence>MRDSTLHHDAATDAPPEPSPHPSVTRDDIVELDVSGERMSILRSTLCAGPPTSILRRMFDPVSAAAGWAPPARDGVHFVDHDPRYFRIVLDALRYGNGVVRFVDGYDLACVRGMADYLGLYDLAAECDRALLRNEDREDPDAHATVTYLFEDSLGDHDCTMGTGAIRDHVRVPCDWPATRALDAIADAIGMRRRDLAFYAARHESQPPVQCIAIGALVDPAPTTRVLQCPWAQYERHALFVARRPAGAHVALCKVYEMTHDSLRLRLPRPLVFSLPAPHASAHDVVQAACARAGIAASDVVAAYVEPHNSWATLRLSYPPPPPPRNTPGDDEEELRKRPHPGDLVRLVVAGPDAPTDDDAPRRLTAKSAKRWAVSSCH</sequence>
<dbReference type="PANTHER" id="PTHR14499">
    <property type="entry name" value="POTASSIUM CHANNEL TETRAMERIZATION DOMAIN-CONTAINING"/>
    <property type="match status" value="1"/>
</dbReference>
<dbReference type="PANTHER" id="PTHR14499:SF136">
    <property type="entry name" value="GH08630P"/>
    <property type="match status" value="1"/>
</dbReference>
<feature type="compositionally biased region" description="Basic and acidic residues" evidence="1">
    <location>
        <begin position="1"/>
        <end position="11"/>
    </location>
</feature>
<dbReference type="Pfam" id="PF02214">
    <property type="entry name" value="BTB_2"/>
    <property type="match status" value="1"/>
</dbReference>
<evidence type="ECO:0000259" key="2">
    <source>
        <dbReference type="Pfam" id="PF02214"/>
    </source>
</evidence>
<feature type="region of interest" description="Disordered" evidence="1">
    <location>
        <begin position="315"/>
        <end position="378"/>
    </location>
</feature>
<dbReference type="EMBL" id="LC625835">
    <property type="protein sequence ID" value="BCU03057.1"/>
    <property type="molecule type" value="Genomic_DNA"/>
</dbReference>
<dbReference type="Proteomes" id="UP001253637">
    <property type="component" value="Segment"/>
</dbReference>
<dbReference type="InterPro" id="IPR011333">
    <property type="entry name" value="SKP1/BTB/POZ_sf"/>
</dbReference>
<dbReference type="GO" id="GO:0051260">
    <property type="term" value="P:protein homooligomerization"/>
    <property type="evidence" value="ECO:0007669"/>
    <property type="project" value="InterPro"/>
</dbReference>
<proteinExistence type="predicted"/>